<dbReference type="Proteomes" id="UP001239111">
    <property type="component" value="Chromosome 1"/>
</dbReference>
<accession>A0ACC2PLU5</accession>
<keyword evidence="2" id="KW-1185">Reference proteome</keyword>
<dbReference type="EMBL" id="CM056741">
    <property type="protein sequence ID" value="KAJ8684564.1"/>
    <property type="molecule type" value="Genomic_DNA"/>
</dbReference>
<reference evidence="1" key="1">
    <citation type="submission" date="2023-04" db="EMBL/GenBank/DDBJ databases">
        <title>A chromosome-level genome assembly of the parasitoid wasp Eretmocerus hayati.</title>
        <authorList>
            <person name="Zhong Y."/>
            <person name="Liu S."/>
            <person name="Liu Y."/>
        </authorList>
    </citation>
    <scope>NUCLEOTIDE SEQUENCE</scope>
    <source>
        <strain evidence="1">ZJU_SS_LIU_2023</strain>
    </source>
</reference>
<comment type="caution">
    <text evidence="1">The sequence shown here is derived from an EMBL/GenBank/DDBJ whole genome shotgun (WGS) entry which is preliminary data.</text>
</comment>
<name>A0ACC2PLU5_9HYME</name>
<proteinExistence type="predicted"/>
<gene>
    <name evidence="1" type="ORF">QAD02_020356</name>
</gene>
<evidence type="ECO:0000313" key="2">
    <source>
        <dbReference type="Proteomes" id="UP001239111"/>
    </source>
</evidence>
<evidence type="ECO:0000313" key="1">
    <source>
        <dbReference type="EMBL" id="KAJ8684564.1"/>
    </source>
</evidence>
<organism evidence="1 2">
    <name type="scientific">Eretmocerus hayati</name>
    <dbReference type="NCBI Taxonomy" id="131215"/>
    <lineage>
        <taxon>Eukaryota</taxon>
        <taxon>Metazoa</taxon>
        <taxon>Ecdysozoa</taxon>
        <taxon>Arthropoda</taxon>
        <taxon>Hexapoda</taxon>
        <taxon>Insecta</taxon>
        <taxon>Pterygota</taxon>
        <taxon>Neoptera</taxon>
        <taxon>Endopterygota</taxon>
        <taxon>Hymenoptera</taxon>
        <taxon>Apocrita</taxon>
        <taxon>Proctotrupomorpha</taxon>
        <taxon>Chalcidoidea</taxon>
        <taxon>Aphelinidae</taxon>
        <taxon>Aphelininae</taxon>
        <taxon>Eretmocerus</taxon>
    </lineage>
</organism>
<protein>
    <submittedName>
        <fullName evidence="1">Uncharacterized protein</fullName>
    </submittedName>
</protein>
<sequence length="123" mass="14089">MIEKVKNTRNFLKENNQLSVTRADKGNGSVVILKDDYNAKVEQQLASTIHYEKLDYNPLKKLQNATTNFHTCWKERGVFESDFVFSDINCNVENTTLPRTYGNLKTHKKDIPARTIVSAPDDP</sequence>